<comment type="pathway">
    <text evidence="2">Carotenoid biosynthesis.</text>
</comment>
<dbReference type="EMBL" id="SDWT01000002">
    <property type="protein sequence ID" value="RYB91689.1"/>
    <property type="molecule type" value="Genomic_DNA"/>
</dbReference>
<sequence length="118" mass="13181">MTYTVLAAVGVVVALVLDRWVVRTRLTTTRDWWLSYAIIVFFQLLTNGWLTGRGIVQYDPDAILGSDRIVLVGDGRLLYAPVEDLAFGFALVLATCVAWTWYGPRSVDERDDLGEVDA</sequence>
<comment type="caution">
    <text evidence="10">The sequence shown here is derived from an EMBL/GenBank/DDBJ whole genome shotgun (WGS) entry which is preliminary data.</text>
</comment>
<evidence type="ECO:0000313" key="11">
    <source>
        <dbReference type="Proteomes" id="UP000294071"/>
    </source>
</evidence>
<dbReference type="InterPro" id="IPR017825">
    <property type="entry name" value="Lycopene_cyclase_dom"/>
</dbReference>
<accession>A0A4Q2RV28</accession>
<evidence type="ECO:0000256" key="5">
    <source>
        <dbReference type="ARBA" id="ARBA00022989"/>
    </source>
</evidence>
<keyword evidence="7" id="KW-0413">Isomerase</keyword>
<dbReference type="GO" id="GO:0016020">
    <property type="term" value="C:membrane"/>
    <property type="evidence" value="ECO:0007669"/>
    <property type="project" value="UniProtKB-SubCell"/>
</dbReference>
<protein>
    <submittedName>
        <fullName evidence="10">Lycopene cyclase domain-containing protein</fullName>
    </submittedName>
</protein>
<evidence type="ECO:0000256" key="7">
    <source>
        <dbReference type="ARBA" id="ARBA00023235"/>
    </source>
</evidence>
<evidence type="ECO:0000313" key="10">
    <source>
        <dbReference type="EMBL" id="RYB91689.1"/>
    </source>
</evidence>
<organism evidence="10 11">
    <name type="scientific">Nocardioides oleivorans</name>
    <dbReference type="NCBI Taxonomy" id="273676"/>
    <lineage>
        <taxon>Bacteria</taxon>
        <taxon>Bacillati</taxon>
        <taxon>Actinomycetota</taxon>
        <taxon>Actinomycetes</taxon>
        <taxon>Propionibacteriales</taxon>
        <taxon>Nocardioidaceae</taxon>
        <taxon>Nocardioides</taxon>
    </lineage>
</organism>
<keyword evidence="5 8" id="KW-1133">Transmembrane helix</keyword>
<evidence type="ECO:0000256" key="2">
    <source>
        <dbReference type="ARBA" id="ARBA00004829"/>
    </source>
</evidence>
<dbReference type="GO" id="GO:0045436">
    <property type="term" value="F:lycopene beta cyclase activity"/>
    <property type="evidence" value="ECO:0007669"/>
    <property type="project" value="UniProtKB-ARBA"/>
</dbReference>
<feature type="transmembrane region" description="Helical" evidence="8">
    <location>
        <begin position="33"/>
        <end position="50"/>
    </location>
</feature>
<dbReference type="GO" id="GO:0016872">
    <property type="term" value="F:intramolecular lyase activity"/>
    <property type="evidence" value="ECO:0007669"/>
    <property type="project" value="InterPro"/>
</dbReference>
<dbReference type="RefSeq" id="WP_129401356.1">
    <property type="nucleotide sequence ID" value="NZ_SDWT01000002.1"/>
</dbReference>
<keyword evidence="4" id="KW-0125">Carotenoid biosynthesis</keyword>
<gene>
    <name evidence="10" type="ORF">EUA93_16165</name>
</gene>
<evidence type="ECO:0000256" key="6">
    <source>
        <dbReference type="ARBA" id="ARBA00023136"/>
    </source>
</evidence>
<dbReference type="Pfam" id="PF18916">
    <property type="entry name" value="Lycopene_cyc"/>
    <property type="match status" value="1"/>
</dbReference>
<dbReference type="GO" id="GO:0016117">
    <property type="term" value="P:carotenoid biosynthetic process"/>
    <property type="evidence" value="ECO:0007669"/>
    <property type="project" value="UniProtKB-KW"/>
</dbReference>
<keyword evidence="3 8" id="KW-0812">Transmembrane</keyword>
<evidence type="ECO:0000256" key="3">
    <source>
        <dbReference type="ARBA" id="ARBA00022692"/>
    </source>
</evidence>
<feature type="domain" description="Lycopene cyclase" evidence="9">
    <location>
        <begin position="2"/>
        <end position="97"/>
    </location>
</feature>
<dbReference type="AlphaFoldDB" id="A0A4Q2RV28"/>
<dbReference type="NCBIfam" id="TIGR03462">
    <property type="entry name" value="CarR_dom_SF"/>
    <property type="match status" value="1"/>
</dbReference>
<reference evidence="10 11" key="1">
    <citation type="submission" date="2019-01" db="EMBL/GenBank/DDBJ databases">
        <title>Novel species of Nocardioides.</title>
        <authorList>
            <person name="Liu Q."/>
            <person name="Xin Y.-H."/>
        </authorList>
    </citation>
    <scope>NUCLEOTIDE SEQUENCE [LARGE SCALE GENOMIC DNA]</scope>
    <source>
        <strain evidence="10 11">CGMCC 4.6882</strain>
    </source>
</reference>
<evidence type="ECO:0000256" key="4">
    <source>
        <dbReference type="ARBA" id="ARBA00022746"/>
    </source>
</evidence>
<name>A0A4Q2RV28_9ACTN</name>
<evidence type="ECO:0000256" key="1">
    <source>
        <dbReference type="ARBA" id="ARBA00004141"/>
    </source>
</evidence>
<comment type="subcellular location">
    <subcellularLocation>
        <location evidence="1">Membrane</location>
        <topology evidence="1">Multi-pass membrane protein</topology>
    </subcellularLocation>
</comment>
<evidence type="ECO:0000259" key="9">
    <source>
        <dbReference type="Pfam" id="PF18916"/>
    </source>
</evidence>
<keyword evidence="11" id="KW-1185">Reference proteome</keyword>
<proteinExistence type="predicted"/>
<feature type="transmembrane region" description="Helical" evidence="8">
    <location>
        <begin position="85"/>
        <end position="102"/>
    </location>
</feature>
<dbReference type="OrthoDB" id="3402548at2"/>
<keyword evidence="6 8" id="KW-0472">Membrane</keyword>
<dbReference type="Proteomes" id="UP000294071">
    <property type="component" value="Unassembled WGS sequence"/>
</dbReference>
<evidence type="ECO:0000256" key="8">
    <source>
        <dbReference type="SAM" id="Phobius"/>
    </source>
</evidence>